<dbReference type="Gene3D" id="2.60.120.200">
    <property type="match status" value="1"/>
</dbReference>
<keyword evidence="4" id="KW-1185">Reference proteome</keyword>
<dbReference type="SUPFAM" id="SSF49899">
    <property type="entry name" value="Concanavalin A-like lectins/glucanases"/>
    <property type="match status" value="1"/>
</dbReference>
<reference evidence="3 4" key="1">
    <citation type="journal article" date="2011" name="J. Bacteriol.">
        <title>Genome Sequence of an Ammonia-Oxidizing Soil Archaeon, "Candidatus Nitrosoarchaeum koreensis" MY1.</title>
        <authorList>
            <person name="Kim B.K."/>
            <person name="Jung M.Y."/>
            <person name="Yu D.S."/>
            <person name="Park S.J."/>
            <person name="Oh T.K."/>
            <person name="Rhee S.K."/>
            <person name="Kim J.F."/>
        </authorList>
    </citation>
    <scope>NUCLEOTIDE SEQUENCE [LARGE SCALE GENOMIC DNA]</scope>
    <source>
        <strain evidence="3 4">MY1</strain>
    </source>
</reference>
<feature type="compositionally biased region" description="Polar residues" evidence="2">
    <location>
        <begin position="1167"/>
        <end position="1185"/>
    </location>
</feature>
<feature type="coiled-coil region" evidence="1">
    <location>
        <begin position="556"/>
        <end position="634"/>
    </location>
</feature>
<organism evidence="3 4">
    <name type="scientific">Nitrosarchaeum koreense MY1</name>
    <dbReference type="NCBI Taxonomy" id="1001994"/>
    <lineage>
        <taxon>Archaea</taxon>
        <taxon>Nitrososphaerota</taxon>
        <taxon>Nitrososphaeria</taxon>
        <taxon>Nitrosopumilales</taxon>
        <taxon>Nitrosopumilaceae</taxon>
        <taxon>Nitrosarchaeum</taxon>
    </lineage>
</organism>
<accession>F9CVA0</accession>
<proteinExistence type="predicted"/>
<feature type="region of interest" description="Disordered" evidence="2">
    <location>
        <begin position="1156"/>
        <end position="1186"/>
    </location>
</feature>
<name>F9CVA0_9ARCH</name>
<sequence>MNLKGQLEIKTIETANSTSDVIVGASLENHRSVDEVTKQFHGQIKEINIFGVYLSAAQIAEIYLQTLPMIQSLHNNTIVEIIEEDVTAIDILAPKIITNSTNINIDTTNININATDININATSVDNANATSMFTFNTTESYIPIVEETLNQDLNRLTISTWINPDYSSGSAEFAVVSKESSFVLGINNVYAPQKVATFAVFDGVEWTKITGTTQITDWTNLVAVINGTNISLYVNGNLEAQSTLEDSFSISEGDVIPIPAEIAVNESDLIIGAYLNTLRSRITLSNHFSGVIDDVLIYKKALSQAQINDIYTGYLTPLTNNEIPFKSDLLSFTDEVAVFLNNSTKSIYILPLDIDSTVPLDIQSISFADYVTYKVNGPAGDSNNSTIEIMTFSDVVVAIIIPANSIINNNSTIEISDLLSLTDIISTTLNGDNVIELSEILPINAIIINQDNTTEINLEIIPKLTSVKESYLITEEVEFEFEFYNSDVMLVDEKQKIENATDLIANELEQSLKDIENEIDVTTPETNNNSTITDIISNIENLFSIQIAEAAKLGDNDIAKLDINEVKIQVKDLKDKVKELSRNNDLDKEQLKEIKEQLKIVTKQIKSVVKNLEKNNLDDSAQRLDEIIDTIEETAGIEPIQTGEWKDSRNTIVTEIYDPQGNLVNTVTKYEKVMEGKFNLKLSIDSNNKPGIYKIKTIFTVDGQRHETENEFAWGLVSLNTKKSIYKPGDTADFVIVVLDSEGHPVCNANLSMNVTSPSGIIDYLDSNGIVPNEECGLYDAQYITSVNGTYKVDIHATTSGINTNFSTTFDAQEYYEFDIIRTAQSKIDPTINPNLFDVRIDVESFTDADTLELKEKIPAVFDVVTDADIQTIGDTKILTWTKNLIENKTYVEYSYSIPLVFPQLYSLGSLEINSDKFVEARPWFVAADPAPSFTKLYLRNVLASPTPTAGEKSAVLPVVAGVSNGGAFETRSLLPDIGTSETTSTYFDGSTTTHRDSYMSRFSSLPLDAQTIDAGTWTFGYNAIEANVGANAEYELSVYVWRPSNNSVVGYVYDSHTVVGAEGGTSKSGKVGTFSGSSVTAQAGDILVLEVWVHQNTQRSNNDLITFYYDGTTEPTNGSTEASTASYLSAPVGLTFQNGGTRLYFRDVTAPVTPTAGEKSTALPVGTSNLNSGTTETRSLQSKIGTTQQTITIGDGTSTGHTDSYIARFSSYPLAAQTIGAGTWRIGVNAAEANAGANAFFALSVYVWRPSTNSTVGYVYDSDTALSTEFGNNVASTKHGKVITFSGSSVTAQEGDVLVTEIWSHATTARSNVDTLTFYFGGTTLPSSGSTEASTASYIDIPHVLLYSISKTESLGIADSVIASRTRTVSFTESLSLNDGAISYDKSRTKLVFLSGADTAEVGVDIDSTSDVDILWNVQNKTNGFEHTVGTKDIIVPADGVYRVSYGLSITTTGANRYEAISHVNVNGGNSGSCYDSGYARGADSSFDVALKAECLLDLSQGDTVSIAARRESTVTGMNPQLNAASSWFQIQQITNPNVIILHEATGGDTLSTEGGTLDLTWDTEDRKDTPFEHQSGSSDVKVLFDGLYRVSYSVKHSASGSIRTGTGGAIQIQPEGGSFTNATSGWSSAYLRMASGIDEAALAASTILNLKFKRYHQTCLN</sequence>
<evidence type="ECO:0000313" key="4">
    <source>
        <dbReference type="Proteomes" id="UP000004440"/>
    </source>
</evidence>
<dbReference type="Gene3D" id="2.60.40.1930">
    <property type="match status" value="1"/>
</dbReference>
<keyword evidence="1" id="KW-0175">Coiled coil</keyword>
<dbReference type="EMBL" id="AFPU01000001">
    <property type="protein sequence ID" value="EGP94726.1"/>
    <property type="molecule type" value="Genomic_DNA"/>
</dbReference>
<evidence type="ECO:0000313" key="3">
    <source>
        <dbReference type="EMBL" id="EGP94726.1"/>
    </source>
</evidence>
<comment type="caution">
    <text evidence="3">The sequence shown here is derived from an EMBL/GenBank/DDBJ whole genome shotgun (WGS) entry which is preliminary data.</text>
</comment>
<gene>
    <name evidence="3" type="ORF">MY1_1982</name>
</gene>
<dbReference type="Pfam" id="PF13385">
    <property type="entry name" value="Laminin_G_3"/>
    <property type="match status" value="1"/>
</dbReference>
<dbReference type="InterPro" id="IPR013320">
    <property type="entry name" value="ConA-like_dom_sf"/>
</dbReference>
<evidence type="ECO:0000256" key="1">
    <source>
        <dbReference type="SAM" id="Coils"/>
    </source>
</evidence>
<evidence type="ECO:0000256" key="2">
    <source>
        <dbReference type="SAM" id="MobiDB-lite"/>
    </source>
</evidence>
<protein>
    <submittedName>
        <fullName evidence="3">Putative copper-binding protein, plastocyanin/azurin family protein</fullName>
    </submittedName>
</protein>
<dbReference type="Proteomes" id="UP000004440">
    <property type="component" value="Unassembled WGS sequence"/>
</dbReference>